<protein>
    <recommendedName>
        <fullName evidence="3">aspartate transaminase</fullName>
        <ecNumber evidence="3">2.6.1.1</ecNumber>
    </recommendedName>
</protein>
<dbReference type="RefSeq" id="WP_092421230.1">
    <property type="nucleotide sequence ID" value="NZ_FNCL01000002.1"/>
</dbReference>
<evidence type="ECO:0000313" key="9">
    <source>
        <dbReference type="EMBL" id="SFS38912.1"/>
    </source>
</evidence>
<keyword evidence="6" id="KW-0663">Pyridoxal phosphate</keyword>
<dbReference type="AlphaFoldDB" id="A0A1I6PFC8"/>
<dbReference type="SUPFAM" id="SSF53383">
    <property type="entry name" value="PLP-dependent transferases"/>
    <property type="match status" value="1"/>
</dbReference>
<keyword evidence="10" id="KW-1185">Reference proteome</keyword>
<comment type="cofactor">
    <cofactor evidence="1">
        <name>pyridoxal 5'-phosphate</name>
        <dbReference type="ChEBI" id="CHEBI:597326"/>
    </cofactor>
</comment>
<dbReference type="GO" id="GO:0030170">
    <property type="term" value="F:pyridoxal phosphate binding"/>
    <property type="evidence" value="ECO:0007669"/>
    <property type="project" value="InterPro"/>
</dbReference>
<evidence type="ECO:0000256" key="7">
    <source>
        <dbReference type="ARBA" id="ARBA00049185"/>
    </source>
</evidence>
<dbReference type="Proteomes" id="UP000199392">
    <property type="component" value="Unassembled WGS sequence"/>
</dbReference>
<dbReference type="STRING" id="311180.SAMN04488050_101498"/>
<gene>
    <name evidence="9" type="ORF">SAMN04488050_101498</name>
</gene>
<comment type="catalytic activity">
    <reaction evidence="7">
        <text>L-aspartate + 2-oxoglutarate = oxaloacetate + L-glutamate</text>
        <dbReference type="Rhea" id="RHEA:21824"/>
        <dbReference type="ChEBI" id="CHEBI:16452"/>
        <dbReference type="ChEBI" id="CHEBI:16810"/>
        <dbReference type="ChEBI" id="CHEBI:29985"/>
        <dbReference type="ChEBI" id="CHEBI:29991"/>
        <dbReference type="EC" id="2.6.1.1"/>
    </reaction>
</comment>
<evidence type="ECO:0000256" key="4">
    <source>
        <dbReference type="ARBA" id="ARBA00022576"/>
    </source>
</evidence>
<evidence type="ECO:0000259" key="8">
    <source>
        <dbReference type="Pfam" id="PF00155"/>
    </source>
</evidence>
<name>A0A1I6PFC8_9RHOB</name>
<evidence type="ECO:0000256" key="6">
    <source>
        <dbReference type="ARBA" id="ARBA00022898"/>
    </source>
</evidence>
<reference evidence="10" key="1">
    <citation type="submission" date="2016-10" db="EMBL/GenBank/DDBJ databases">
        <authorList>
            <person name="Varghese N."/>
            <person name="Submissions S."/>
        </authorList>
    </citation>
    <scope>NUCLEOTIDE SEQUENCE [LARGE SCALE GENOMIC DNA]</scope>
    <source>
        <strain evidence="10">DSM 26894</strain>
    </source>
</reference>
<dbReference type="OrthoDB" id="9766084at2"/>
<dbReference type="PANTHER" id="PTHR46383:SF1">
    <property type="entry name" value="ASPARTATE AMINOTRANSFERASE"/>
    <property type="match status" value="1"/>
</dbReference>
<evidence type="ECO:0000256" key="5">
    <source>
        <dbReference type="ARBA" id="ARBA00022679"/>
    </source>
</evidence>
<dbReference type="InterPro" id="IPR050596">
    <property type="entry name" value="AspAT/PAT-like"/>
</dbReference>
<dbReference type="EC" id="2.6.1.1" evidence="3"/>
<organism evidence="9 10">
    <name type="scientific">Alloyangia pacifica</name>
    <dbReference type="NCBI Taxonomy" id="311180"/>
    <lineage>
        <taxon>Bacteria</taxon>
        <taxon>Pseudomonadati</taxon>
        <taxon>Pseudomonadota</taxon>
        <taxon>Alphaproteobacteria</taxon>
        <taxon>Rhodobacterales</taxon>
        <taxon>Roseobacteraceae</taxon>
        <taxon>Alloyangia</taxon>
    </lineage>
</organism>
<comment type="similarity">
    <text evidence="2">Belongs to the class-I pyridoxal-phosphate-dependent aminotransferase family.</text>
</comment>
<accession>A0A1I6PFC8</accession>
<dbReference type="Gene3D" id="3.40.640.10">
    <property type="entry name" value="Type I PLP-dependent aspartate aminotransferase-like (Major domain)"/>
    <property type="match status" value="1"/>
</dbReference>
<dbReference type="InterPro" id="IPR015421">
    <property type="entry name" value="PyrdxlP-dep_Trfase_major"/>
</dbReference>
<keyword evidence="5 9" id="KW-0808">Transferase</keyword>
<evidence type="ECO:0000256" key="2">
    <source>
        <dbReference type="ARBA" id="ARBA00007441"/>
    </source>
</evidence>
<evidence type="ECO:0000256" key="3">
    <source>
        <dbReference type="ARBA" id="ARBA00012753"/>
    </source>
</evidence>
<feature type="domain" description="Aminotransferase class I/classII large" evidence="8">
    <location>
        <begin position="35"/>
        <end position="384"/>
    </location>
</feature>
<dbReference type="CDD" id="cd00609">
    <property type="entry name" value="AAT_like"/>
    <property type="match status" value="1"/>
</dbReference>
<evidence type="ECO:0000256" key="1">
    <source>
        <dbReference type="ARBA" id="ARBA00001933"/>
    </source>
</evidence>
<dbReference type="GO" id="GO:0004069">
    <property type="term" value="F:L-aspartate:2-oxoglutarate aminotransferase activity"/>
    <property type="evidence" value="ECO:0007669"/>
    <property type="project" value="UniProtKB-EC"/>
</dbReference>
<evidence type="ECO:0000313" key="10">
    <source>
        <dbReference type="Proteomes" id="UP000199392"/>
    </source>
</evidence>
<dbReference type="PANTHER" id="PTHR46383">
    <property type="entry name" value="ASPARTATE AMINOTRANSFERASE"/>
    <property type="match status" value="1"/>
</dbReference>
<dbReference type="InterPro" id="IPR015424">
    <property type="entry name" value="PyrdxlP-dep_Trfase"/>
</dbReference>
<dbReference type="GO" id="GO:0006520">
    <property type="term" value="P:amino acid metabolic process"/>
    <property type="evidence" value="ECO:0007669"/>
    <property type="project" value="InterPro"/>
</dbReference>
<dbReference type="InterPro" id="IPR004839">
    <property type="entry name" value="Aminotransferase_I/II_large"/>
</dbReference>
<keyword evidence="4 9" id="KW-0032">Aminotransferase</keyword>
<dbReference type="EMBL" id="FOZW01000001">
    <property type="protein sequence ID" value="SFS38912.1"/>
    <property type="molecule type" value="Genomic_DNA"/>
</dbReference>
<dbReference type="NCBIfam" id="NF005732">
    <property type="entry name" value="PRK07550.1"/>
    <property type="match status" value="1"/>
</dbReference>
<sequence>MTSKSRTQTTFAPPVMEARRWLDGVEFPADRPLINVSQAAPIDPPPAPLIAAMGEALADPATHLYGPVLGMPELREELARHWSAHYGANVTAKNVAITSGCNQAFAACISALCGEGDEVLLPTPWYFNHKMWLDMSGVTTVPLPTDAELLPQVATAASFITSRTRAIVLVSPNNPGGKEYPAETLKAFFDLAREHGIKLIVDETYKDFDSRSGAPHDLLNAPEGRDTLIQLYSFSKAYRLTGHRVGAIIADEALLPEVEKFLDTVTICATQLGQRAALWGLQNLGQWVAGERDEILDRRAAIADNMPRLEAKGWKLLGLGAYFAYLEHPFAESSAQLAPKLVKEAGVLTLPGTMFMPETDPRGARQFRFAFANVNRAEIGDLFGRLEALDWPVACTGDCAEEPAAQSEGATALASKGLAQ</sequence>
<dbReference type="Pfam" id="PF00155">
    <property type="entry name" value="Aminotran_1_2"/>
    <property type="match status" value="1"/>
</dbReference>
<proteinExistence type="inferred from homology"/>